<reference evidence="2 3" key="1">
    <citation type="journal article" date="2012" name="BMC Genomics">
        <title>Comparative genomics of the white-rot fungi, Phanerochaete carnosa and P. chrysosporium, to elucidate the genetic basis of the distinct wood types they colonize.</title>
        <authorList>
            <person name="Suzuki H."/>
            <person name="MacDonald J."/>
            <person name="Syed K."/>
            <person name="Salamov A."/>
            <person name="Hori C."/>
            <person name="Aerts A."/>
            <person name="Henrissat B."/>
            <person name="Wiebenga A."/>
            <person name="vanKuyk P.A."/>
            <person name="Barry K."/>
            <person name="Lindquist E."/>
            <person name="LaButti K."/>
            <person name="Lapidus A."/>
            <person name="Lucas S."/>
            <person name="Coutinho P."/>
            <person name="Gong Y."/>
            <person name="Samejima M."/>
            <person name="Mahadevan R."/>
            <person name="Abou-Zaid M."/>
            <person name="de Vries R.P."/>
            <person name="Igarashi K."/>
            <person name="Yadav J.S."/>
            <person name="Grigoriev I.V."/>
            <person name="Master E.R."/>
        </authorList>
    </citation>
    <scope>NUCLEOTIDE SEQUENCE [LARGE SCALE GENOMIC DNA]</scope>
    <source>
        <strain evidence="2 3">HHB-10118-sp</strain>
    </source>
</reference>
<feature type="transmembrane region" description="Helical" evidence="1">
    <location>
        <begin position="218"/>
        <end position="240"/>
    </location>
</feature>
<evidence type="ECO:0000256" key="1">
    <source>
        <dbReference type="SAM" id="Phobius"/>
    </source>
</evidence>
<feature type="transmembrane region" description="Helical" evidence="1">
    <location>
        <begin position="87"/>
        <end position="106"/>
    </location>
</feature>
<dbReference type="HOGENOM" id="CLU_060803_0_0_1"/>
<feature type="transmembrane region" description="Helical" evidence="1">
    <location>
        <begin position="185"/>
        <end position="206"/>
    </location>
</feature>
<proteinExistence type="predicted"/>
<dbReference type="OrthoDB" id="2562239at2759"/>
<gene>
    <name evidence="2" type="ORF">PHACADRAFT_196746</name>
</gene>
<feature type="transmembrane region" description="Helical" evidence="1">
    <location>
        <begin position="252"/>
        <end position="275"/>
    </location>
</feature>
<dbReference type="KEGG" id="pco:PHACADRAFT_196746"/>
<organism evidence="2 3">
    <name type="scientific">Phanerochaete carnosa (strain HHB-10118-sp)</name>
    <name type="common">White-rot fungus</name>
    <name type="synonym">Peniophora carnosa</name>
    <dbReference type="NCBI Taxonomy" id="650164"/>
    <lineage>
        <taxon>Eukaryota</taxon>
        <taxon>Fungi</taxon>
        <taxon>Dikarya</taxon>
        <taxon>Basidiomycota</taxon>
        <taxon>Agaricomycotina</taxon>
        <taxon>Agaricomycetes</taxon>
        <taxon>Polyporales</taxon>
        <taxon>Phanerochaetaceae</taxon>
        <taxon>Phanerochaete</taxon>
    </lineage>
</organism>
<protein>
    <submittedName>
        <fullName evidence="2">Uncharacterized protein</fullName>
    </submittedName>
</protein>
<accession>K5W5D5</accession>
<evidence type="ECO:0000313" key="2">
    <source>
        <dbReference type="EMBL" id="EKM54315.1"/>
    </source>
</evidence>
<keyword evidence="1" id="KW-0472">Membrane</keyword>
<feature type="transmembrane region" description="Helical" evidence="1">
    <location>
        <begin position="295"/>
        <end position="315"/>
    </location>
</feature>
<sequence length="323" mass="35404">MSAPVSFPAPIGGVPFDNDFTPSVFFALLYAAVCLLGFWRLAREHSRTMLVVTTLIFTIERVVVWLLRAKQAKTPSDDLSKNLTAYWQMTFSANYIAMYGKLIVLLKSLVMDVLKPVPAPIVLQPGNFTQTADPEASTSFLHHSSQQDKYREVPSNESKTELVEREGDLAAAHKRKIFTRISTGLGLQALLPVLTGLVMSQLYVGAETNASKANIVRLLRFAIAGMCFAILMALQGMCFWARRLPGIRKTPLMLIVALGLILTIIPSYHLFIMGNNTTSLISTAPGSGNTPAEKTAFYVFQVMVELVTSGTLLGINAKEVFGL</sequence>
<dbReference type="Proteomes" id="UP000008370">
    <property type="component" value="Unassembled WGS sequence"/>
</dbReference>
<keyword evidence="1" id="KW-1133">Transmembrane helix</keyword>
<feature type="transmembrane region" description="Helical" evidence="1">
    <location>
        <begin position="49"/>
        <end position="67"/>
    </location>
</feature>
<evidence type="ECO:0000313" key="3">
    <source>
        <dbReference type="Proteomes" id="UP000008370"/>
    </source>
</evidence>
<feature type="transmembrane region" description="Helical" evidence="1">
    <location>
        <begin position="20"/>
        <end position="42"/>
    </location>
</feature>
<keyword evidence="1" id="KW-0812">Transmembrane</keyword>
<dbReference type="GeneID" id="18911171"/>
<keyword evidence="3" id="KW-1185">Reference proteome</keyword>
<dbReference type="RefSeq" id="XP_007397013.1">
    <property type="nucleotide sequence ID" value="XM_007396951.1"/>
</dbReference>
<dbReference type="AlphaFoldDB" id="K5W5D5"/>
<dbReference type="InParanoid" id="K5W5D5"/>
<name>K5W5D5_PHACS</name>
<dbReference type="EMBL" id="JH930473">
    <property type="protein sequence ID" value="EKM54315.1"/>
    <property type="molecule type" value="Genomic_DNA"/>
</dbReference>